<evidence type="ECO:0000256" key="1">
    <source>
        <dbReference type="ARBA" id="ARBA00004651"/>
    </source>
</evidence>
<evidence type="ECO:0000313" key="7">
    <source>
        <dbReference type="EMBL" id="MBB3944127.1"/>
    </source>
</evidence>
<feature type="transmembrane region" description="Helical" evidence="6">
    <location>
        <begin position="45"/>
        <end position="62"/>
    </location>
</feature>
<keyword evidence="7" id="KW-0762">Sugar transport</keyword>
<feature type="transmembrane region" description="Helical" evidence="6">
    <location>
        <begin position="12"/>
        <end position="33"/>
    </location>
</feature>
<gene>
    <name evidence="7" type="ORF">GGQ73_000050</name>
</gene>
<protein>
    <submittedName>
        <fullName evidence="7">Simple sugar transport system permease protein</fullName>
    </submittedName>
</protein>
<dbReference type="GO" id="GO:0022857">
    <property type="term" value="F:transmembrane transporter activity"/>
    <property type="evidence" value="ECO:0007669"/>
    <property type="project" value="InterPro"/>
</dbReference>
<feature type="transmembrane region" description="Helical" evidence="6">
    <location>
        <begin position="140"/>
        <end position="165"/>
    </location>
</feature>
<feature type="transmembrane region" description="Helical" evidence="6">
    <location>
        <begin position="68"/>
        <end position="86"/>
    </location>
</feature>
<keyword evidence="7" id="KW-0813">Transport</keyword>
<feature type="transmembrane region" description="Helical" evidence="6">
    <location>
        <begin position="194"/>
        <end position="215"/>
    </location>
</feature>
<dbReference type="EMBL" id="JACIDV010000001">
    <property type="protein sequence ID" value="MBB3944127.1"/>
    <property type="molecule type" value="Genomic_DNA"/>
</dbReference>
<dbReference type="Pfam" id="PF02653">
    <property type="entry name" value="BPD_transp_2"/>
    <property type="match status" value="1"/>
</dbReference>
<feature type="transmembrane region" description="Helical" evidence="6">
    <location>
        <begin position="98"/>
        <end position="120"/>
    </location>
</feature>
<reference evidence="7 8" key="1">
    <citation type="submission" date="2020-08" db="EMBL/GenBank/DDBJ databases">
        <title>Genomic Encyclopedia of Type Strains, Phase IV (KMG-IV): sequencing the most valuable type-strain genomes for metagenomic binning, comparative biology and taxonomic classification.</title>
        <authorList>
            <person name="Goeker M."/>
        </authorList>
    </citation>
    <scope>NUCLEOTIDE SEQUENCE [LARGE SCALE GENOMIC DNA]</scope>
    <source>
        <strain evidence="7 8">DSM 26438</strain>
    </source>
</reference>
<comment type="caution">
    <text evidence="7">The sequence shown here is derived from an EMBL/GenBank/DDBJ whole genome shotgun (WGS) entry which is preliminary data.</text>
</comment>
<sequence>MMDDTGIGIWGVPLAILSGAIRVSTPFIFVSLGETITERSGRINLGLEGTLVFSAMTAYGVAVMTGSAWLGVLAAMAAGAMFGLLHGWICKFPKVNDIAIGIAMMQFGLGLAFFLGKSFIQPVAPKLPSIPLGGWSSLGQVQAALNINVLFFIGAALALFLHWALKNTKTGLILRVVGDSTDAARAMGINPDRVRLLATAAGGALAAIGGAYLSLFYPGSWNEGISSGQGLMAVALVIFARWNPMGCFLASLLFGGAGALGPALQSVGVTQGYYLFYAAPYVLTLVILIVTSSPVRSMVGAPGALSLTK</sequence>
<keyword evidence="3 6" id="KW-0812">Transmembrane</keyword>
<keyword evidence="4 6" id="KW-1133">Transmembrane helix</keyword>
<name>A0A7W6C1M8_9HYPH</name>
<keyword evidence="2" id="KW-1003">Cell membrane</keyword>
<feature type="transmembrane region" description="Helical" evidence="6">
    <location>
        <begin position="247"/>
        <end position="267"/>
    </location>
</feature>
<evidence type="ECO:0000256" key="4">
    <source>
        <dbReference type="ARBA" id="ARBA00022989"/>
    </source>
</evidence>
<accession>A0A7W6C1M8</accession>
<keyword evidence="5 6" id="KW-0472">Membrane</keyword>
<dbReference type="PANTHER" id="PTHR43370:SF2">
    <property type="entry name" value="ABC TRANSPORTER PERMEASE PROTEIN"/>
    <property type="match status" value="1"/>
</dbReference>
<proteinExistence type="predicted"/>
<keyword evidence="8" id="KW-1185">Reference proteome</keyword>
<feature type="transmembrane region" description="Helical" evidence="6">
    <location>
        <begin position="273"/>
        <end position="291"/>
    </location>
</feature>
<dbReference type="PANTHER" id="PTHR43370">
    <property type="entry name" value="SUGAR ABC TRANSPORTER INTEGRAL MEMBRANE PROTEIN-RELATED"/>
    <property type="match status" value="1"/>
</dbReference>
<dbReference type="InterPro" id="IPR001851">
    <property type="entry name" value="ABC_transp_permease"/>
</dbReference>
<dbReference type="AlphaFoldDB" id="A0A7W6C1M8"/>
<evidence type="ECO:0000256" key="6">
    <source>
        <dbReference type="SAM" id="Phobius"/>
    </source>
</evidence>
<evidence type="ECO:0000256" key="2">
    <source>
        <dbReference type="ARBA" id="ARBA00022475"/>
    </source>
</evidence>
<dbReference type="CDD" id="cd06580">
    <property type="entry name" value="TM_PBP1_transp_TpRbsC_like"/>
    <property type="match status" value="1"/>
</dbReference>
<evidence type="ECO:0000313" key="8">
    <source>
        <dbReference type="Proteomes" id="UP000565286"/>
    </source>
</evidence>
<organism evidence="7 8">
    <name type="scientific">Rhizobium skierniewicense</name>
    <dbReference type="NCBI Taxonomy" id="984260"/>
    <lineage>
        <taxon>Bacteria</taxon>
        <taxon>Pseudomonadati</taxon>
        <taxon>Pseudomonadota</taxon>
        <taxon>Alphaproteobacteria</taxon>
        <taxon>Hyphomicrobiales</taxon>
        <taxon>Rhizobiaceae</taxon>
        <taxon>Rhizobium/Agrobacterium group</taxon>
        <taxon>Rhizobium</taxon>
    </lineage>
</organism>
<comment type="subcellular location">
    <subcellularLocation>
        <location evidence="1">Cell membrane</location>
        <topology evidence="1">Multi-pass membrane protein</topology>
    </subcellularLocation>
</comment>
<evidence type="ECO:0000256" key="5">
    <source>
        <dbReference type="ARBA" id="ARBA00023136"/>
    </source>
</evidence>
<evidence type="ECO:0000256" key="3">
    <source>
        <dbReference type="ARBA" id="ARBA00022692"/>
    </source>
</evidence>
<dbReference type="Proteomes" id="UP000565286">
    <property type="component" value="Unassembled WGS sequence"/>
</dbReference>
<dbReference type="GO" id="GO:0005886">
    <property type="term" value="C:plasma membrane"/>
    <property type="evidence" value="ECO:0007669"/>
    <property type="project" value="UniProtKB-SubCell"/>
</dbReference>